<evidence type="ECO:0000313" key="2">
    <source>
        <dbReference type="EMBL" id="TRX72718.1"/>
    </source>
</evidence>
<dbReference type="AlphaFoldDB" id="A0A553GT77"/>
<gene>
    <name evidence="2" type="ORF">FM069_21420</name>
</gene>
<keyword evidence="3" id="KW-1185">Reference proteome</keyword>
<keyword evidence="1" id="KW-0732">Signal</keyword>
<evidence type="ECO:0000313" key="3">
    <source>
        <dbReference type="Proteomes" id="UP000315235"/>
    </source>
</evidence>
<feature type="signal peptide" evidence="1">
    <location>
        <begin position="1"/>
        <end position="26"/>
    </location>
</feature>
<reference evidence="2 3" key="1">
    <citation type="submission" date="2019-07" db="EMBL/GenBank/DDBJ databases">
        <title>Pseudomonas mangiferae sp. nov., isolated from bark of mango tree in Thailand.</title>
        <authorList>
            <person name="Srisuk N."/>
            <person name="Anurat P."/>
        </authorList>
    </citation>
    <scope>NUCLEOTIDE SEQUENCE [LARGE SCALE GENOMIC DNA]</scope>
    <source>
        <strain evidence="2 3">DMKU_BBB3-04</strain>
    </source>
</reference>
<evidence type="ECO:0008006" key="4">
    <source>
        <dbReference type="Google" id="ProtNLM"/>
    </source>
</evidence>
<protein>
    <recommendedName>
        <fullName evidence="4">Secreted protein</fullName>
    </recommendedName>
</protein>
<feature type="chain" id="PRO_5021719682" description="Secreted protein" evidence="1">
    <location>
        <begin position="27"/>
        <end position="175"/>
    </location>
</feature>
<proteinExistence type="predicted"/>
<dbReference type="RefSeq" id="WP_143490439.1">
    <property type="nucleotide sequence ID" value="NZ_VJOY01000037.1"/>
</dbReference>
<accession>A0A553GT77</accession>
<dbReference type="EMBL" id="VJOY01000037">
    <property type="protein sequence ID" value="TRX72718.1"/>
    <property type="molecule type" value="Genomic_DNA"/>
</dbReference>
<dbReference type="Proteomes" id="UP000315235">
    <property type="component" value="Unassembled WGS sequence"/>
</dbReference>
<comment type="caution">
    <text evidence="2">The sequence shown here is derived from an EMBL/GenBank/DDBJ whole genome shotgun (WGS) entry which is preliminary data.</text>
</comment>
<organism evidence="2 3">
    <name type="scientific">Pseudomonas mangiferae</name>
    <dbReference type="NCBI Taxonomy" id="2593654"/>
    <lineage>
        <taxon>Bacteria</taxon>
        <taxon>Pseudomonadati</taxon>
        <taxon>Pseudomonadota</taxon>
        <taxon>Gammaproteobacteria</taxon>
        <taxon>Pseudomonadales</taxon>
        <taxon>Pseudomonadaceae</taxon>
        <taxon>Pseudomonas</taxon>
    </lineage>
</organism>
<sequence length="175" mass="19938">MFKYSILKTTLSLILVALLSSTVVMANGKSLEKTAPECPAVMDESTRQQHIAYLRWSLDKLQREARDMRSGKPLPPKALDRIARDSVDKTLERGIENVNFAITLSAYTALAEYQQRDPLFISEMQDYLFNACREDCSDPIVHAARDWVDYVVRPKENTVLPEGMNKPPYKALKPF</sequence>
<name>A0A553GT77_9PSED</name>
<evidence type="ECO:0000256" key="1">
    <source>
        <dbReference type="SAM" id="SignalP"/>
    </source>
</evidence>